<keyword evidence="1 3" id="KW-0963">Cytoplasm</keyword>
<dbReference type="Pfam" id="PF01668">
    <property type="entry name" value="SmpB"/>
    <property type="match status" value="1"/>
</dbReference>
<dbReference type="CDD" id="cd09294">
    <property type="entry name" value="SmpB"/>
    <property type="match status" value="1"/>
</dbReference>
<keyword evidence="5" id="KW-1185">Reference proteome</keyword>
<dbReference type="EMBL" id="FRDI01000006">
    <property type="protein sequence ID" value="SHN64868.1"/>
    <property type="molecule type" value="Genomic_DNA"/>
</dbReference>
<dbReference type="GO" id="GO:0003723">
    <property type="term" value="F:RNA binding"/>
    <property type="evidence" value="ECO:0007669"/>
    <property type="project" value="UniProtKB-UniRule"/>
</dbReference>
<evidence type="ECO:0000313" key="5">
    <source>
        <dbReference type="Proteomes" id="UP000186469"/>
    </source>
</evidence>
<accession>A0A1M7T2D7</accession>
<proteinExistence type="inferred from homology"/>
<dbReference type="NCBIfam" id="TIGR00086">
    <property type="entry name" value="smpB"/>
    <property type="match status" value="1"/>
</dbReference>
<dbReference type="InterPro" id="IPR020081">
    <property type="entry name" value="SsrA-bd_prot_CS"/>
</dbReference>
<dbReference type="NCBIfam" id="NF003843">
    <property type="entry name" value="PRK05422.1"/>
    <property type="match status" value="1"/>
</dbReference>
<dbReference type="PANTHER" id="PTHR30308:SF2">
    <property type="entry name" value="SSRA-BINDING PROTEIN"/>
    <property type="match status" value="1"/>
</dbReference>
<reference evidence="4 5" key="1">
    <citation type="submission" date="2016-12" db="EMBL/GenBank/DDBJ databases">
        <authorList>
            <person name="Song W.-J."/>
            <person name="Kurnit D.M."/>
        </authorList>
    </citation>
    <scope>NUCLEOTIDE SEQUENCE [LARGE SCALE GENOMIC DNA]</scope>
    <source>
        <strain evidence="4 5">DSM 11393</strain>
    </source>
</reference>
<dbReference type="PROSITE" id="PS01317">
    <property type="entry name" value="SSRP"/>
    <property type="match status" value="1"/>
</dbReference>
<dbReference type="Proteomes" id="UP000186469">
    <property type="component" value="Unassembled WGS sequence"/>
</dbReference>
<dbReference type="Gene3D" id="2.40.280.10">
    <property type="match status" value="1"/>
</dbReference>
<comment type="similarity">
    <text evidence="3">Belongs to the SmpB family.</text>
</comment>
<protein>
    <recommendedName>
        <fullName evidence="3">SsrA-binding protein</fullName>
    </recommendedName>
    <alternativeName>
        <fullName evidence="3">Small protein B</fullName>
    </alternativeName>
</protein>
<sequence length="150" mass="17041">MNKTKNSSLIAQNKKARHLYELLDFFEAGLVLTGPEVKSLRAGKCSFTDAYVEIKEGEAFVSGLHIAPYANAGYAPQNPDRLKKLLLHNKEIHSLTVKLEQKGLSVVPTKIYFKNGKIKLEIALGRGKKLYDQRETLKRRAIERDMEREI</sequence>
<organism evidence="4 5">
    <name type="scientific">Desulfovibrio litoralis DSM 11393</name>
    <dbReference type="NCBI Taxonomy" id="1121455"/>
    <lineage>
        <taxon>Bacteria</taxon>
        <taxon>Pseudomonadati</taxon>
        <taxon>Thermodesulfobacteriota</taxon>
        <taxon>Desulfovibrionia</taxon>
        <taxon>Desulfovibrionales</taxon>
        <taxon>Desulfovibrionaceae</taxon>
        <taxon>Desulfovibrio</taxon>
    </lineage>
</organism>
<evidence type="ECO:0000256" key="1">
    <source>
        <dbReference type="ARBA" id="ARBA00022490"/>
    </source>
</evidence>
<dbReference type="InterPro" id="IPR023620">
    <property type="entry name" value="SmpB"/>
</dbReference>
<dbReference type="STRING" id="1121455.SAMN02745728_01467"/>
<dbReference type="GO" id="GO:0070929">
    <property type="term" value="P:trans-translation"/>
    <property type="evidence" value="ECO:0007669"/>
    <property type="project" value="UniProtKB-UniRule"/>
</dbReference>
<dbReference type="GO" id="GO:0070930">
    <property type="term" value="P:trans-translation-dependent protein tagging"/>
    <property type="evidence" value="ECO:0007669"/>
    <property type="project" value="TreeGrafter"/>
</dbReference>
<evidence type="ECO:0000256" key="2">
    <source>
        <dbReference type="ARBA" id="ARBA00022884"/>
    </source>
</evidence>
<dbReference type="RefSeq" id="WP_072697156.1">
    <property type="nucleotide sequence ID" value="NZ_FRDI01000006.1"/>
</dbReference>
<dbReference type="SUPFAM" id="SSF74982">
    <property type="entry name" value="Small protein B (SmpB)"/>
    <property type="match status" value="1"/>
</dbReference>
<evidence type="ECO:0000256" key="3">
    <source>
        <dbReference type="HAMAP-Rule" id="MF_00023"/>
    </source>
</evidence>
<comment type="subcellular location">
    <subcellularLocation>
        <location evidence="3">Cytoplasm</location>
    </subcellularLocation>
    <text evidence="3">The tmRNA-SmpB complex associates with stalled 70S ribosomes.</text>
</comment>
<dbReference type="InterPro" id="IPR000037">
    <property type="entry name" value="SsrA-bd_prot"/>
</dbReference>
<dbReference type="OrthoDB" id="9805462at2"/>
<gene>
    <name evidence="3" type="primary">smpB</name>
    <name evidence="4" type="ORF">SAMN02745728_01467</name>
</gene>
<keyword evidence="2 3" id="KW-0694">RNA-binding</keyword>
<evidence type="ECO:0000313" key="4">
    <source>
        <dbReference type="EMBL" id="SHN64868.1"/>
    </source>
</evidence>
<dbReference type="GO" id="GO:0005829">
    <property type="term" value="C:cytosol"/>
    <property type="evidence" value="ECO:0007669"/>
    <property type="project" value="TreeGrafter"/>
</dbReference>
<dbReference type="HAMAP" id="MF_00023">
    <property type="entry name" value="SmpB"/>
    <property type="match status" value="1"/>
</dbReference>
<dbReference type="PANTHER" id="PTHR30308">
    <property type="entry name" value="TMRNA-BINDING COMPONENT OF TRANS-TRANSLATION TAGGING COMPLEX"/>
    <property type="match status" value="1"/>
</dbReference>
<comment type="function">
    <text evidence="3">Required for rescue of stalled ribosomes mediated by trans-translation. Binds to transfer-messenger RNA (tmRNA), required for stable association of tmRNA with ribosomes. tmRNA and SmpB together mimic tRNA shape, replacing the anticodon stem-loop with SmpB. tmRNA is encoded by the ssrA gene; the 2 termini fold to resemble tRNA(Ala) and it encodes a 'tag peptide', a short internal open reading frame. During trans-translation Ala-aminoacylated tmRNA acts like a tRNA, entering the A-site of stalled ribosomes, displacing the stalled mRNA. The ribosome then switches to translate the ORF on the tmRNA; the nascent peptide is terminated with the 'tag peptide' encoded by the tmRNA and targeted for degradation. The ribosome is freed to recommence translation, which seems to be the essential function of trans-translation.</text>
</comment>
<dbReference type="AlphaFoldDB" id="A0A1M7T2D7"/>
<name>A0A1M7T2D7_9BACT</name>